<keyword evidence="1" id="KW-0677">Repeat</keyword>
<evidence type="ECO:0000313" key="4">
    <source>
        <dbReference type="Proteomes" id="UP000436088"/>
    </source>
</evidence>
<dbReference type="Pfam" id="PF13041">
    <property type="entry name" value="PPR_2"/>
    <property type="match status" value="2"/>
</dbReference>
<keyword evidence="4" id="KW-1185">Reference proteome</keyword>
<proteinExistence type="predicted"/>
<dbReference type="GO" id="GO:0016787">
    <property type="term" value="F:hydrolase activity"/>
    <property type="evidence" value="ECO:0007669"/>
    <property type="project" value="UniProtKB-KW"/>
</dbReference>
<name>A0A6A2XFG7_HIBSY</name>
<dbReference type="GO" id="GO:0003723">
    <property type="term" value="F:RNA binding"/>
    <property type="evidence" value="ECO:0007669"/>
    <property type="project" value="InterPro"/>
</dbReference>
<sequence>MQFCGFEPGEVTYINMLTACVKCGDVETARQMFDNMSCPSVISWNAIISGYSQNENHKEAIDLFREMQFQTVKPDRTTVTVILKQVHAALQKAALHTENYVASGLIGMYSKCGRTEMVGHIFSSLPELDIVCWNSMIAVLSCCTKLSSSFQGRQIHSQVVKDGYESDVFVGTALVDMYCKCGDIDEAQKHFDMMPVRNVVTWNEMIHGYAENGRGDDAARLYEDIIASGVKPDRITFISVDCM</sequence>
<protein>
    <submittedName>
        <fullName evidence="3">Haloacid dehalogenase-like hydrolase superfamily protein isoform 1</fullName>
    </submittedName>
</protein>
<evidence type="ECO:0000256" key="2">
    <source>
        <dbReference type="PROSITE-ProRule" id="PRU00708"/>
    </source>
</evidence>
<feature type="repeat" description="PPR" evidence="2">
    <location>
        <begin position="167"/>
        <end position="197"/>
    </location>
</feature>
<dbReference type="InterPro" id="IPR002885">
    <property type="entry name" value="PPR_rpt"/>
</dbReference>
<accession>A0A6A2XFG7</accession>
<dbReference type="PROSITE" id="PS51375">
    <property type="entry name" value="PPR"/>
    <property type="match status" value="3"/>
</dbReference>
<dbReference type="PANTHER" id="PTHR47926">
    <property type="entry name" value="PENTATRICOPEPTIDE REPEAT-CONTAINING PROTEIN"/>
    <property type="match status" value="1"/>
</dbReference>
<dbReference type="FunFam" id="1.25.40.10:FF:000031">
    <property type="entry name" value="Pentatricopeptide repeat-containing protein mitochondrial"/>
    <property type="match status" value="1"/>
</dbReference>
<organism evidence="3 4">
    <name type="scientific">Hibiscus syriacus</name>
    <name type="common">Rose of Sharon</name>
    <dbReference type="NCBI Taxonomy" id="106335"/>
    <lineage>
        <taxon>Eukaryota</taxon>
        <taxon>Viridiplantae</taxon>
        <taxon>Streptophyta</taxon>
        <taxon>Embryophyta</taxon>
        <taxon>Tracheophyta</taxon>
        <taxon>Spermatophyta</taxon>
        <taxon>Magnoliopsida</taxon>
        <taxon>eudicotyledons</taxon>
        <taxon>Gunneridae</taxon>
        <taxon>Pentapetalae</taxon>
        <taxon>rosids</taxon>
        <taxon>malvids</taxon>
        <taxon>Malvales</taxon>
        <taxon>Malvaceae</taxon>
        <taxon>Malvoideae</taxon>
        <taxon>Hibiscus</taxon>
    </lineage>
</organism>
<dbReference type="Gene3D" id="1.25.40.10">
    <property type="entry name" value="Tetratricopeptide repeat domain"/>
    <property type="match status" value="2"/>
</dbReference>
<dbReference type="GO" id="GO:0009451">
    <property type="term" value="P:RNA modification"/>
    <property type="evidence" value="ECO:0007669"/>
    <property type="project" value="InterPro"/>
</dbReference>
<dbReference type="InterPro" id="IPR046960">
    <property type="entry name" value="PPR_At4g14850-like_plant"/>
</dbReference>
<evidence type="ECO:0000256" key="1">
    <source>
        <dbReference type="ARBA" id="ARBA00022737"/>
    </source>
</evidence>
<dbReference type="PANTHER" id="PTHR47926:SF343">
    <property type="entry name" value="PENTACOTRIPEPTIDE-REPEAT REGION OF PRORP DOMAIN-CONTAINING PROTEIN"/>
    <property type="match status" value="1"/>
</dbReference>
<dbReference type="Pfam" id="PF01535">
    <property type="entry name" value="PPR"/>
    <property type="match status" value="1"/>
</dbReference>
<feature type="repeat" description="PPR" evidence="2">
    <location>
        <begin position="198"/>
        <end position="232"/>
    </location>
</feature>
<dbReference type="AlphaFoldDB" id="A0A6A2XFG7"/>
<dbReference type="EMBL" id="VEPZ02001782">
    <property type="protein sequence ID" value="KAE8655237.1"/>
    <property type="molecule type" value="Genomic_DNA"/>
</dbReference>
<reference evidence="3" key="1">
    <citation type="submission" date="2019-09" db="EMBL/GenBank/DDBJ databases">
        <title>Draft genome information of white flower Hibiscus syriacus.</title>
        <authorList>
            <person name="Kim Y.-M."/>
        </authorList>
    </citation>
    <scope>NUCLEOTIDE SEQUENCE [LARGE SCALE GENOMIC DNA]</scope>
    <source>
        <strain evidence="3">YM2019G1</strain>
    </source>
</reference>
<feature type="repeat" description="PPR" evidence="2">
    <location>
        <begin position="40"/>
        <end position="74"/>
    </location>
</feature>
<dbReference type="Proteomes" id="UP000436088">
    <property type="component" value="Unassembled WGS sequence"/>
</dbReference>
<evidence type="ECO:0000313" key="3">
    <source>
        <dbReference type="EMBL" id="KAE8655237.1"/>
    </source>
</evidence>
<comment type="caution">
    <text evidence="3">The sequence shown here is derived from an EMBL/GenBank/DDBJ whole genome shotgun (WGS) entry which is preliminary data.</text>
</comment>
<dbReference type="NCBIfam" id="TIGR00756">
    <property type="entry name" value="PPR"/>
    <property type="match status" value="3"/>
</dbReference>
<dbReference type="InterPro" id="IPR011990">
    <property type="entry name" value="TPR-like_helical_dom_sf"/>
</dbReference>
<gene>
    <name evidence="3" type="ORF">F3Y22_tig00117034pilonHSYRG01456</name>
</gene>
<dbReference type="Pfam" id="PF12854">
    <property type="entry name" value="PPR_1"/>
    <property type="match status" value="1"/>
</dbReference>